<dbReference type="SUPFAM" id="SSF51735">
    <property type="entry name" value="NAD(P)-binding Rossmann-fold domains"/>
    <property type="match status" value="1"/>
</dbReference>
<evidence type="ECO:0000313" key="2">
    <source>
        <dbReference type="Proteomes" id="UP000321749"/>
    </source>
</evidence>
<dbReference type="AlphaFoldDB" id="A0AA87RFX4"/>
<proteinExistence type="predicted"/>
<organism evidence="1 2">
    <name type="scientific">Agrococcus baldri</name>
    <dbReference type="NCBI Taxonomy" id="153730"/>
    <lineage>
        <taxon>Bacteria</taxon>
        <taxon>Bacillati</taxon>
        <taxon>Actinomycetota</taxon>
        <taxon>Actinomycetes</taxon>
        <taxon>Micrococcales</taxon>
        <taxon>Microbacteriaceae</taxon>
        <taxon>Agrococcus</taxon>
    </lineage>
</organism>
<dbReference type="InterPro" id="IPR036291">
    <property type="entry name" value="NAD(P)-bd_dom_sf"/>
</dbReference>
<comment type="caution">
    <text evidence="1">The sequence shown here is derived from an EMBL/GenBank/DDBJ whole genome shotgun (WGS) entry which is preliminary data.</text>
</comment>
<keyword evidence="2" id="KW-1185">Reference proteome</keyword>
<dbReference type="Proteomes" id="UP000321749">
    <property type="component" value="Unassembled WGS sequence"/>
</dbReference>
<evidence type="ECO:0008006" key="3">
    <source>
        <dbReference type="Google" id="ProtNLM"/>
    </source>
</evidence>
<accession>A0AA87RFX4</accession>
<reference evidence="1 2" key="1">
    <citation type="submission" date="2019-07" db="EMBL/GenBank/DDBJ databases">
        <title>Whole genome shotgun sequence of Agrococcus baldri NBRC 103055.</title>
        <authorList>
            <person name="Hosoyama A."/>
            <person name="Uohara A."/>
            <person name="Ohji S."/>
            <person name="Ichikawa N."/>
        </authorList>
    </citation>
    <scope>NUCLEOTIDE SEQUENCE [LARGE SCALE GENOMIC DNA]</scope>
    <source>
        <strain evidence="1 2">NBRC 103055</strain>
    </source>
</reference>
<protein>
    <recommendedName>
        <fullName evidence="3">Enoyl-(Acyl carrier protein) reductase</fullName>
    </recommendedName>
</protein>
<name>A0AA87RFX4_9MICO</name>
<evidence type="ECO:0000313" key="1">
    <source>
        <dbReference type="EMBL" id="GEK79645.1"/>
    </source>
</evidence>
<gene>
    <name evidence="1" type="ORF">ABA31_09960</name>
</gene>
<sequence>MKAVVTGAAPAIGCTLAPYVAAERATNVPPDRGAVDMAEAVAVLAGDRPRYVSGHYLRVDGGPCTQLMSVRAVDA</sequence>
<dbReference type="EMBL" id="BJUU01000004">
    <property type="protein sequence ID" value="GEK79645.1"/>
    <property type="molecule type" value="Genomic_DNA"/>
</dbReference>